<name>A0ABX9QEN6_9BACT</name>
<keyword evidence="3" id="KW-1185">Reference proteome</keyword>
<sequence length="102" mass="11307">MRLPGGLLLHANTLPEAGAEPGLEEESPAFAATVEEPRKERIPRLDWAGLLKRTFALDVFACVRPSVSGKLSPRLSGRDDHALEARAGRTQCRTRMDSNQRW</sequence>
<protein>
    <submittedName>
        <fullName evidence="2">Uncharacterized protein</fullName>
    </submittedName>
</protein>
<dbReference type="Proteomes" id="UP000278907">
    <property type="component" value="Unassembled WGS sequence"/>
</dbReference>
<dbReference type="EMBL" id="RAWI01000181">
    <property type="protein sequence ID" value="RKI03292.1"/>
    <property type="molecule type" value="Genomic_DNA"/>
</dbReference>
<evidence type="ECO:0000313" key="2">
    <source>
        <dbReference type="EMBL" id="RKI03292.1"/>
    </source>
</evidence>
<feature type="region of interest" description="Disordered" evidence="1">
    <location>
        <begin position="83"/>
        <end position="102"/>
    </location>
</feature>
<proteinExistence type="predicted"/>
<evidence type="ECO:0000256" key="1">
    <source>
        <dbReference type="SAM" id="MobiDB-lite"/>
    </source>
</evidence>
<comment type="caution">
    <text evidence="2">The sequence shown here is derived from an EMBL/GenBank/DDBJ whole genome shotgun (WGS) entry which is preliminary data.</text>
</comment>
<reference evidence="2 3" key="1">
    <citation type="submission" date="2018-09" db="EMBL/GenBank/DDBJ databases">
        <authorList>
            <person name="Livingstone P.G."/>
            <person name="Whitworth D.E."/>
        </authorList>
    </citation>
    <scope>NUCLEOTIDE SEQUENCE [LARGE SCALE GENOMIC DNA]</scope>
    <source>
        <strain evidence="2 3">CA031B</strain>
    </source>
</reference>
<organism evidence="2 3">
    <name type="scientific">Corallococcus praedator</name>
    <dbReference type="NCBI Taxonomy" id="2316724"/>
    <lineage>
        <taxon>Bacteria</taxon>
        <taxon>Pseudomonadati</taxon>
        <taxon>Myxococcota</taxon>
        <taxon>Myxococcia</taxon>
        <taxon>Myxococcales</taxon>
        <taxon>Cystobacterineae</taxon>
        <taxon>Myxococcaceae</taxon>
        <taxon>Corallococcus</taxon>
    </lineage>
</organism>
<evidence type="ECO:0000313" key="3">
    <source>
        <dbReference type="Proteomes" id="UP000278907"/>
    </source>
</evidence>
<accession>A0ABX9QEN6</accession>
<gene>
    <name evidence="2" type="ORF">D7Y13_22400</name>
</gene>